<keyword evidence="2" id="KW-1185">Reference proteome</keyword>
<dbReference type="RefSeq" id="XP_056554074.1">
    <property type="nucleotide sequence ID" value="XM_056702011.1"/>
</dbReference>
<organism evidence="1 2">
    <name type="scientific">Penicillium cataractarum</name>
    <dbReference type="NCBI Taxonomy" id="2100454"/>
    <lineage>
        <taxon>Eukaryota</taxon>
        <taxon>Fungi</taxon>
        <taxon>Dikarya</taxon>
        <taxon>Ascomycota</taxon>
        <taxon>Pezizomycotina</taxon>
        <taxon>Eurotiomycetes</taxon>
        <taxon>Eurotiomycetidae</taxon>
        <taxon>Eurotiales</taxon>
        <taxon>Aspergillaceae</taxon>
        <taxon>Penicillium</taxon>
    </lineage>
</organism>
<evidence type="ECO:0000313" key="1">
    <source>
        <dbReference type="EMBL" id="KAJ5369332.1"/>
    </source>
</evidence>
<accession>A0A9W9S087</accession>
<dbReference type="AlphaFoldDB" id="A0A9W9S087"/>
<reference evidence="1" key="2">
    <citation type="journal article" date="2023" name="IMA Fungus">
        <title>Comparative genomic study of the Penicillium genus elucidates a diverse pangenome and 15 lateral gene transfer events.</title>
        <authorList>
            <person name="Petersen C."/>
            <person name="Sorensen T."/>
            <person name="Nielsen M.R."/>
            <person name="Sondergaard T.E."/>
            <person name="Sorensen J.L."/>
            <person name="Fitzpatrick D.A."/>
            <person name="Frisvad J.C."/>
            <person name="Nielsen K.L."/>
        </authorList>
    </citation>
    <scope>NUCLEOTIDE SEQUENCE</scope>
    <source>
        <strain evidence="1">IBT 29864</strain>
    </source>
</reference>
<dbReference type="Proteomes" id="UP001147782">
    <property type="component" value="Unassembled WGS sequence"/>
</dbReference>
<reference evidence="1" key="1">
    <citation type="submission" date="2022-11" db="EMBL/GenBank/DDBJ databases">
        <authorList>
            <person name="Petersen C."/>
        </authorList>
    </citation>
    <scope>NUCLEOTIDE SEQUENCE</scope>
    <source>
        <strain evidence="1">IBT 29864</strain>
    </source>
</reference>
<proteinExistence type="predicted"/>
<gene>
    <name evidence="1" type="ORF">N7496_009092</name>
</gene>
<dbReference type="GeneID" id="81441190"/>
<protein>
    <submittedName>
        <fullName evidence="1">Uncharacterized protein</fullName>
    </submittedName>
</protein>
<sequence length="97" mass="10490">MGKKQSSGPNTEFIDLTLSMGSGVTDDTWRKAQSLLLHSGQPCMQDSTYPLSDKQPWVATAGTKAGTKLSHKQLIEDRAESLAALSSWACLVYSTDI</sequence>
<evidence type="ECO:0000313" key="2">
    <source>
        <dbReference type="Proteomes" id="UP001147782"/>
    </source>
</evidence>
<comment type="caution">
    <text evidence="1">The sequence shown here is derived from an EMBL/GenBank/DDBJ whole genome shotgun (WGS) entry which is preliminary data.</text>
</comment>
<dbReference type="EMBL" id="JAPZBS010000007">
    <property type="protein sequence ID" value="KAJ5369332.1"/>
    <property type="molecule type" value="Genomic_DNA"/>
</dbReference>
<name>A0A9W9S087_9EURO</name>